<protein>
    <submittedName>
        <fullName evidence="1">Type II secretory pathway, component PulF</fullName>
    </submittedName>
</protein>
<organism evidence="1 2">
    <name type="scientific">Rothia mucilaginosa (strain DY-18)</name>
    <name type="common">Stomatococcus mucilaginosus</name>
    <dbReference type="NCBI Taxonomy" id="680646"/>
    <lineage>
        <taxon>Bacteria</taxon>
        <taxon>Bacillati</taxon>
        <taxon>Actinomycetota</taxon>
        <taxon>Actinomycetes</taxon>
        <taxon>Micrococcales</taxon>
        <taxon>Micrococcaceae</taxon>
        <taxon>Rothia</taxon>
    </lineage>
</organism>
<dbReference type="KEGG" id="rmu:RMDY18_08460"/>
<dbReference type="Proteomes" id="UP000001883">
    <property type="component" value="Chromosome"/>
</dbReference>
<reference evidence="1 2" key="3">
    <citation type="journal article" date="2010" name="Sequencing">
        <title>Complete Genome Sequence of Rothia mucilaginosa DY-18: A Clinical Isolate with Dense Meshwork-Like Structures from a Persistent Apical Periodontitis Lesion.</title>
        <authorList>
            <person name="Yamane K."/>
            <person name="Nambu T."/>
            <person name="Yamanaka T."/>
            <person name="Mashimo C."/>
            <person name="Sugimori C."/>
            <person name="Leung K.-P."/>
            <person name="Fukushima H."/>
        </authorList>
    </citation>
    <scope>NUCLEOTIDE SEQUENCE [LARGE SCALE GENOMIC DNA]</scope>
    <source>
        <strain evidence="1 2">DY-18</strain>
    </source>
</reference>
<dbReference type="HOGENOM" id="CLU_2275381_0_0_11"/>
<keyword evidence="2" id="KW-1185">Reference proteome</keyword>
<accession>D2NSQ2</accession>
<name>D2NSQ2_ROTMD</name>
<evidence type="ECO:0000313" key="2">
    <source>
        <dbReference type="Proteomes" id="UP000001883"/>
    </source>
</evidence>
<dbReference type="AlphaFoldDB" id="D2NSQ2"/>
<evidence type="ECO:0000313" key="1">
    <source>
        <dbReference type="EMBL" id="BAI64678.1"/>
    </source>
</evidence>
<gene>
    <name evidence="1" type="ordered locus">RMDY18_08460</name>
</gene>
<dbReference type="EMBL" id="AP011540">
    <property type="protein sequence ID" value="BAI64678.1"/>
    <property type="molecule type" value="Genomic_DNA"/>
</dbReference>
<proteinExistence type="predicted"/>
<reference evidence="2" key="1">
    <citation type="submission" date="2009-07" db="EMBL/GenBank/DDBJ databases">
        <title>Complete genome sequence of Rothia mucilaginosa DJ.</title>
        <authorList>
            <person name="Yamane K."/>
            <person name="Nambu T."/>
            <person name="Mashimo C."/>
            <person name="Sugimori C."/>
            <person name="Yamanaka T."/>
            <person name="Leung K."/>
            <person name="Fukushima H."/>
        </authorList>
    </citation>
    <scope>NUCLEOTIDE SEQUENCE [LARGE SCALE GENOMIC DNA]</scope>
    <source>
        <strain evidence="2">DY-18</strain>
    </source>
</reference>
<reference evidence="1 2" key="2">
    <citation type="journal article" date="2010" name="J Osaka Dent Univ">
        <title>Isolation and identification of Rothia mucilaginosa from persistent apical periodontitis lesions.</title>
        <authorList>
            <person name="Yamane K."/>
            <person name="Yoshida M."/>
            <person name="Fujihira T."/>
            <person name="Baba T."/>
            <person name="Tsuji N."/>
            <person name="Hayashi H."/>
            <person name="Sugimori C."/>
            <person name="Yamanaka T."/>
            <person name="Mashimo C."/>
            <person name="Nambu T."/>
            <person name="Kawai H."/>
            <person name="Fukushima H."/>
        </authorList>
    </citation>
    <scope>NUCLEOTIDE SEQUENCE [LARGE SCALE GENOMIC DNA]</scope>
    <source>
        <strain evidence="1 2">DY-18</strain>
    </source>
</reference>
<sequence length="102" mass="10816">MLVVELYLLEAHGAVSVRDNSVRVTLTTSRRVRIVACLINPAGHHKVVAALIQGAPQLKTLKAGERVSDVAGSCEALLQLSLVVANDSKTVNLNNGHVSSFC</sequence>